<dbReference type="EMBL" id="JAKMXF010000299">
    <property type="protein sequence ID" value="KAI6652490.1"/>
    <property type="molecule type" value="Genomic_DNA"/>
</dbReference>
<evidence type="ECO:0000313" key="2">
    <source>
        <dbReference type="Proteomes" id="UP001165289"/>
    </source>
</evidence>
<accession>A0AAV7JVQ1</accession>
<keyword evidence="2" id="KW-1185">Reference proteome</keyword>
<protein>
    <submittedName>
        <fullName evidence="1">Transposable element Tcb1 transposase</fullName>
    </submittedName>
</protein>
<proteinExistence type="predicted"/>
<dbReference type="Proteomes" id="UP001165289">
    <property type="component" value="Unassembled WGS sequence"/>
</dbReference>
<comment type="caution">
    <text evidence="1">The sequence shown here is derived from an EMBL/GenBank/DDBJ whole genome shotgun (WGS) entry which is preliminary data.</text>
</comment>
<organism evidence="1 2">
    <name type="scientific">Oopsacas minuta</name>
    <dbReference type="NCBI Taxonomy" id="111878"/>
    <lineage>
        <taxon>Eukaryota</taxon>
        <taxon>Metazoa</taxon>
        <taxon>Porifera</taxon>
        <taxon>Hexactinellida</taxon>
        <taxon>Hexasterophora</taxon>
        <taxon>Lyssacinosida</taxon>
        <taxon>Leucopsacidae</taxon>
        <taxon>Oopsacas</taxon>
    </lineage>
</organism>
<dbReference type="AlphaFoldDB" id="A0AAV7JVQ1"/>
<gene>
    <name evidence="1" type="ORF">LOD99_7504</name>
</gene>
<name>A0AAV7JVQ1_9METZ</name>
<sequence length="183" mass="20971">MSLPRKKSNILVWDVMSYQALSDLHIIAQGQTVTSDYYVEVSLKQSLTSSLLRTRDSGTILERKLLPDRSQAISTRWSPPLTSKSSQEWLKNIMAGFWTKEIWPPNSPDLNPIENLWALLQTKLDANGVRNQPISFRKIIKLGLEVISPETLERLIAGIPGRSRKCLKLHRDYIGKLYHIYLD</sequence>
<reference evidence="1 2" key="1">
    <citation type="journal article" date="2023" name="BMC Biol.">
        <title>The compact genome of the sponge Oopsacas minuta (Hexactinellida) is lacking key metazoan core genes.</title>
        <authorList>
            <person name="Santini S."/>
            <person name="Schenkelaars Q."/>
            <person name="Jourda C."/>
            <person name="Duchesne M."/>
            <person name="Belahbib H."/>
            <person name="Rocher C."/>
            <person name="Selva M."/>
            <person name="Riesgo A."/>
            <person name="Vervoort M."/>
            <person name="Leys S.P."/>
            <person name="Kodjabachian L."/>
            <person name="Le Bivic A."/>
            <person name="Borchiellini C."/>
            <person name="Claverie J.M."/>
            <person name="Renard E."/>
        </authorList>
    </citation>
    <scope>NUCLEOTIDE SEQUENCE [LARGE SCALE GENOMIC DNA]</scope>
    <source>
        <strain evidence="1">SPO-2</strain>
    </source>
</reference>
<dbReference type="InterPro" id="IPR036397">
    <property type="entry name" value="RNaseH_sf"/>
</dbReference>
<evidence type="ECO:0000313" key="1">
    <source>
        <dbReference type="EMBL" id="KAI6652490.1"/>
    </source>
</evidence>
<dbReference type="GO" id="GO:0003676">
    <property type="term" value="F:nucleic acid binding"/>
    <property type="evidence" value="ECO:0007669"/>
    <property type="project" value="InterPro"/>
</dbReference>
<dbReference type="Gene3D" id="3.30.420.10">
    <property type="entry name" value="Ribonuclease H-like superfamily/Ribonuclease H"/>
    <property type="match status" value="1"/>
</dbReference>